<dbReference type="SUPFAM" id="SSF49503">
    <property type="entry name" value="Cupredoxins"/>
    <property type="match status" value="3"/>
</dbReference>
<dbReference type="InterPro" id="IPR011707">
    <property type="entry name" value="Cu-oxidase-like_N"/>
</dbReference>
<evidence type="ECO:0000256" key="2">
    <source>
        <dbReference type="ARBA" id="ARBA00022723"/>
    </source>
</evidence>
<name>A0A9P4LXA7_9PEZI</name>
<dbReference type="PANTHER" id="PTHR11709">
    <property type="entry name" value="MULTI-COPPER OXIDASE"/>
    <property type="match status" value="1"/>
</dbReference>
<proteinExistence type="inferred from homology"/>
<organism evidence="8 9">
    <name type="scientific">Saccharata proteae CBS 121410</name>
    <dbReference type="NCBI Taxonomy" id="1314787"/>
    <lineage>
        <taxon>Eukaryota</taxon>
        <taxon>Fungi</taxon>
        <taxon>Dikarya</taxon>
        <taxon>Ascomycota</taxon>
        <taxon>Pezizomycotina</taxon>
        <taxon>Dothideomycetes</taxon>
        <taxon>Dothideomycetes incertae sedis</taxon>
        <taxon>Botryosphaeriales</taxon>
        <taxon>Saccharataceae</taxon>
        <taxon>Saccharata</taxon>
    </lineage>
</organism>
<dbReference type="EMBL" id="ML978737">
    <property type="protein sequence ID" value="KAF2084808.1"/>
    <property type="molecule type" value="Genomic_DNA"/>
</dbReference>
<evidence type="ECO:0000259" key="5">
    <source>
        <dbReference type="Pfam" id="PF00394"/>
    </source>
</evidence>
<dbReference type="AlphaFoldDB" id="A0A9P4LXA7"/>
<feature type="non-terminal residue" evidence="8">
    <location>
        <position position="1"/>
    </location>
</feature>
<keyword evidence="3" id="KW-0560">Oxidoreductase</keyword>
<evidence type="ECO:0000259" key="6">
    <source>
        <dbReference type="Pfam" id="PF07731"/>
    </source>
</evidence>
<dbReference type="Proteomes" id="UP000799776">
    <property type="component" value="Unassembled WGS sequence"/>
</dbReference>
<evidence type="ECO:0000313" key="8">
    <source>
        <dbReference type="EMBL" id="KAF2084808.1"/>
    </source>
</evidence>
<dbReference type="InterPro" id="IPR001117">
    <property type="entry name" value="Cu-oxidase_2nd"/>
</dbReference>
<evidence type="ECO:0000313" key="9">
    <source>
        <dbReference type="Proteomes" id="UP000799776"/>
    </source>
</evidence>
<dbReference type="OrthoDB" id="2121828at2759"/>
<evidence type="ECO:0000256" key="4">
    <source>
        <dbReference type="ARBA" id="ARBA00023008"/>
    </source>
</evidence>
<protein>
    <submittedName>
        <fullName evidence="8">Multicopper oxidase</fullName>
    </submittedName>
</protein>
<dbReference type="PROSITE" id="PS00080">
    <property type="entry name" value="MULTICOPPER_OXIDASE2"/>
    <property type="match status" value="1"/>
</dbReference>
<reference evidence="8" key="1">
    <citation type="journal article" date="2020" name="Stud. Mycol.">
        <title>101 Dothideomycetes genomes: a test case for predicting lifestyles and emergence of pathogens.</title>
        <authorList>
            <person name="Haridas S."/>
            <person name="Albert R."/>
            <person name="Binder M."/>
            <person name="Bloem J."/>
            <person name="Labutti K."/>
            <person name="Salamov A."/>
            <person name="Andreopoulos B."/>
            <person name="Baker S."/>
            <person name="Barry K."/>
            <person name="Bills G."/>
            <person name="Bluhm B."/>
            <person name="Cannon C."/>
            <person name="Castanera R."/>
            <person name="Culley D."/>
            <person name="Daum C."/>
            <person name="Ezra D."/>
            <person name="Gonzalez J."/>
            <person name="Henrissat B."/>
            <person name="Kuo A."/>
            <person name="Liang C."/>
            <person name="Lipzen A."/>
            <person name="Lutzoni F."/>
            <person name="Magnuson J."/>
            <person name="Mondo S."/>
            <person name="Nolan M."/>
            <person name="Ohm R."/>
            <person name="Pangilinan J."/>
            <person name="Park H.-J."/>
            <person name="Ramirez L."/>
            <person name="Alfaro M."/>
            <person name="Sun H."/>
            <person name="Tritt A."/>
            <person name="Yoshinaga Y."/>
            <person name="Zwiers L.-H."/>
            <person name="Turgeon B."/>
            <person name="Goodwin S."/>
            <person name="Spatafora J."/>
            <person name="Crous P."/>
            <person name="Grigoriev I."/>
        </authorList>
    </citation>
    <scope>NUCLEOTIDE SEQUENCE</scope>
    <source>
        <strain evidence="8">CBS 121410</strain>
    </source>
</reference>
<comment type="similarity">
    <text evidence="1">Belongs to the multicopper oxidase family.</text>
</comment>
<dbReference type="Gene3D" id="2.60.40.420">
    <property type="entry name" value="Cupredoxins - blue copper proteins"/>
    <property type="match status" value="3"/>
</dbReference>
<dbReference type="GO" id="GO:0016491">
    <property type="term" value="F:oxidoreductase activity"/>
    <property type="evidence" value="ECO:0007669"/>
    <property type="project" value="UniProtKB-KW"/>
</dbReference>
<accession>A0A9P4LXA7</accession>
<evidence type="ECO:0000256" key="1">
    <source>
        <dbReference type="ARBA" id="ARBA00010609"/>
    </source>
</evidence>
<sequence length="517" mass="56748">LNPSQHVKRPAQVFQHHWRITAGDRSPDGVKKRVYLINDAFPGPTIEARSGDTLVIELENALDEGLAIHWHGLHMRGFNHMDGAVGFTQDPVPPGENFTYRFDISDDQAGSFWWHAHHQEQRADGLYGGLVVHRPIDVNVDVPDPVYDEERLLMMGDWYHRPATDVLAWYMSARSFGNEPVPDSLLVNGLGAYNCSNAVPARPVECVQREDDKVPNLAFDAGKKYRLRVVNTGSLAGLKLGIEGASLTAFGVDGGNAVQSTPASSIGILYPGQRVDLLVEFPSTKPSTLTIELDTTGFKYPNPALTNLHHFPLRLSSPPTSSLLPPPPSYFPLSLLTPHPLTPSLPLPLTPPILLYTTTLKLSRLHNIPHGFINHSTYTPTSPPLLSLPRPHWPPQNPLLPPPIPANSSVDVVLNNLDDTSHPFHLHGNSFVVLQSYEAPQPGWPGSWNPWEGGGKAKQAPPGGAIGDTGVRRDTIMVPRRGYVVLRVWAGSRGLWMMHCHVLWHMAGGMVAGLEVV</sequence>
<dbReference type="InterPro" id="IPR011706">
    <property type="entry name" value="Cu-oxidase_C"/>
</dbReference>
<evidence type="ECO:0000256" key="3">
    <source>
        <dbReference type="ARBA" id="ARBA00023002"/>
    </source>
</evidence>
<dbReference type="Pfam" id="PF07732">
    <property type="entry name" value="Cu-oxidase_3"/>
    <property type="match status" value="1"/>
</dbReference>
<dbReference type="InterPro" id="IPR045087">
    <property type="entry name" value="Cu-oxidase_fam"/>
</dbReference>
<dbReference type="Pfam" id="PF07731">
    <property type="entry name" value="Cu-oxidase_2"/>
    <property type="match status" value="1"/>
</dbReference>
<dbReference type="GO" id="GO:0005507">
    <property type="term" value="F:copper ion binding"/>
    <property type="evidence" value="ECO:0007669"/>
    <property type="project" value="InterPro"/>
</dbReference>
<feature type="non-terminal residue" evidence="8">
    <location>
        <position position="517"/>
    </location>
</feature>
<dbReference type="Pfam" id="PF00394">
    <property type="entry name" value="Cu-oxidase"/>
    <property type="match status" value="1"/>
</dbReference>
<comment type="caution">
    <text evidence="8">The sequence shown here is derived from an EMBL/GenBank/DDBJ whole genome shotgun (WGS) entry which is preliminary data.</text>
</comment>
<keyword evidence="9" id="KW-1185">Reference proteome</keyword>
<gene>
    <name evidence="8" type="ORF">K490DRAFT_2619</name>
</gene>
<feature type="domain" description="Plastocyanin-like" evidence="5">
    <location>
        <begin position="150"/>
        <end position="283"/>
    </location>
</feature>
<dbReference type="InterPro" id="IPR008972">
    <property type="entry name" value="Cupredoxin"/>
</dbReference>
<dbReference type="CDD" id="cd04205">
    <property type="entry name" value="CuRO_2_LCC_like"/>
    <property type="match status" value="1"/>
</dbReference>
<dbReference type="PANTHER" id="PTHR11709:SF511">
    <property type="entry name" value="LACCASE"/>
    <property type="match status" value="1"/>
</dbReference>
<keyword evidence="4" id="KW-0186">Copper</keyword>
<feature type="domain" description="Plastocyanin-like" evidence="7">
    <location>
        <begin position="21"/>
        <end position="135"/>
    </location>
</feature>
<keyword evidence="2" id="KW-0479">Metal-binding</keyword>
<feature type="domain" description="Plastocyanin-like" evidence="6">
    <location>
        <begin position="403"/>
        <end position="515"/>
    </location>
</feature>
<dbReference type="InterPro" id="IPR002355">
    <property type="entry name" value="Cu_oxidase_Cu_BS"/>
</dbReference>
<evidence type="ECO:0000259" key="7">
    <source>
        <dbReference type="Pfam" id="PF07732"/>
    </source>
</evidence>